<feature type="transmembrane region" description="Helical" evidence="1">
    <location>
        <begin position="21"/>
        <end position="41"/>
    </location>
</feature>
<organism evidence="2 3">
    <name type="scientific">Pedobacter cryoconitis</name>
    <dbReference type="NCBI Taxonomy" id="188932"/>
    <lineage>
        <taxon>Bacteria</taxon>
        <taxon>Pseudomonadati</taxon>
        <taxon>Bacteroidota</taxon>
        <taxon>Sphingobacteriia</taxon>
        <taxon>Sphingobacteriales</taxon>
        <taxon>Sphingobacteriaceae</taxon>
        <taxon>Pedobacter</taxon>
    </lineage>
</organism>
<dbReference type="EMBL" id="QLLR01000017">
    <property type="protein sequence ID" value="RAJ28609.1"/>
    <property type="molecule type" value="Genomic_DNA"/>
</dbReference>
<protein>
    <submittedName>
        <fullName evidence="2">Uncharacterized protein</fullName>
    </submittedName>
</protein>
<evidence type="ECO:0000313" key="3">
    <source>
        <dbReference type="Proteomes" id="UP000249754"/>
    </source>
</evidence>
<name>A0A327SHQ9_9SPHI</name>
<keyword evidence="1" id="KW-0472">Membrane</keyword>
<dbReference type="OrthoDB" id="768477at2"/>
<keyword evidence="1" id="KW-1133">Transmembrane helix</keyword>
<comment type="caution">
    <text evidence="2">The sequence shown here is derived from an EMBL/GenBank/DDBJ whole genome shotgun (WGS) entry which is preliminary data.</text>
</comment>
<proteinExistence type="predicted"/>
<dbReference type="RefSeq" id="WP_111634685.1">
    <property type="nucleotide sequence ID" value="NZ_QLLR01000017.1"/>
</dbReference>
<dbReference type="AlphaFoldDB" id="A0A327SHQ9"/>
<gene>
    <name evidence="2" type="ORF">LY11_03265</name>
</gene>
<feature type="transmembrane region" description="Helical" evidence="1">
    <location>
        <begin position="124"/>
        <end position="144"/>
    </location>
</feature>
<evidence type="ECO:0000313" key="2">
    <source>
        <dbReference type="EMBL" id="RAJ28609.1"/>
    </source>
</evidence>
<accession>A0A327SHQ9</accession>
<dbReference type="Proteomes" id="UP000249754">
    <property type="component" value="Unassembled WGS sequence"/>
</dbReference>
<keyword evidence="1" id="KW-0812">Transmembrane</keyword>
<feature type="transmembrane region" description="Helical" evidence="1">
    <location>
        <begin position="53"/>
        <end position="73"/>
    </location>
</feature>
<feature type="transmembrane region" description="Helical" evidence="1">
    <location>
        <begin position="93"/>
        <end position="112"/>
    </location>
</feature>
<reference evidence="2 3" key="1">
    <citation type="submission" date="2018-06" db="EMBL/GenBank/DDBJ databases">
        <title>Genomic Encyclopedia of Archaeal and Bacterial Type Strains, Phase II (KMG-II): from individual species to whole genera.</title>
        <authorList>
            <person name="Goeker M."/>
        </authorList>
    </citation>
    <scope>NUCLEOTIDE SEQUENCE [LARGE SCALE GENOMIC DNA]</scope>
    <source>
        <strain evidence="2 3">DSM 14825</strain>
    </source>
</reference>
<evidence type="ECO:0000256" key="1">
    <source>
        <dbReference type="SAM" id="Phobius"/>
    </source>
</evidence>
<sequence>MNISPNPVQTESPLHRLLLRGIVLFYSLLFLCGLISSAYFLGGIVELKPIPMLGLLKYILLCILFLVLLVNALRAITLNSAHLSRLSSSTGNFKWLFTLAVVLCIAAKAGLFDLSRAHPVEISYIQIGILTVVAVFCYWSGGLLKGEELKEEELRGEENVFEESEAEDLPEEH</sequence>